<keyword evidence="3 4" id="KW-0408">Iron</keyword>
<gene>
    <name evidence="6" type="ORF">SAMN05421824_2200</name>
</gene>
<dbReference type="Pfam" id="PF00034">
    <property type="entry name" value="Cytochrom_C"/>
    <property type="match status" value="1"/>
</dbReference>
<dbReference type="InterPro" id="IPR036909">
    <property type="entry name" value="Cyt_c-like_dom_sf"/>
</dbReference>
<dbReference type="PANTHER" id="PTHR35008:SF8">
    <property type="entry name" value="ALCOHOL DEHYDROGENASE CYTOCHROME C SUBUNIT"/>
    <property type="match status" value="1"/>
</dbReference>
<dbReference type="PROSITE" id="PS51007">
    <property type="entry name" value="CYTC"/>
    <property type="match status" value="1"/>
</dbReference>
<keyword evidence="7" id="KW-1185">Reference proteome</keyword>
<evidence type="ECO:0000259" key="5">
    <source>
        <dbReference type="PROSITE" id="PS51007"/>
    </source>
</evidence>
<evidence type="ECO:0000256" key="1">
    <source>
        <dbReference type="ARBA" id="ARBA00022617"/>
    </source>
</evidence>
<dbReference type="GO" id="GO:0046872">
    <property type="term" value="F:metal ion binding"/>
    <property type="evidence" value="ECO:0007669"/>
    <property type="project" value="UniProtKB-KW"/>
</dbReference>
<name>A0A1H9IJS2_9FLAO</name>
<proteinExistence type="predicted"/>
<dbReference type="RefSeq" id="WP_092579491.1">
    <property type="nucleotide sequence ID" value="NZ_FOFN01000003.1"/>
</dbReference>
<keyword evidence="2 4" id="KW-0479">Metal-binding</keyword>
<evidence type="ECO:0000256" key="4">
    <source>
        <dbReference type="PROSITE-ProRule" id="PRU00433"/>
    </source>
</evidence>
<sequence>MKVFLFIVLSGLMTFGAITFSQQDELQESISRGQEIYTDFCINCHMANGEGVENTFPPLANSDYLKNNQEASIRGIKYGQKGEITVNGVTYNGNMAPMGLSDDEVADVMNFINNSWGNSIKGMVTEEQVTAIKK</sequence>
<protein>
    <submittedName>
        <fullName evidence="6">Cytochrome c553</fullName>
    </submittedName>
</protein>
<dbReference type="PANTHER" id="PTHR35008">
    <property type="entry name" value="BLL4482 PROTEIN-RELATED"/>
    <property type="match status" value="1"/>
</dbReference>
<dbReference type="GO" id="GO:0009055">
    <property type="term" value="F:electron transfer activity"/>
    <property type="evidence" value="ECO:0007669"/>
    <property type="project" value="InterPro"/>
</dbReference>
<feature type="domain" description="Cytochrome c" evidence="5">
    <location>
        <begin position="28"/>
        <end position="116"/>
    </location>
</feature>
<evidence type="ECO:0000313" key="6">
    <source>
        <dbReference type="EMBL" id="SEQ74808.1"/>
    </source>
</evidence>
<dbReference type="SUPFAM" id="SSF46626">
    <property type="entry name" value="Cytochrome c"/>
    <property type="match status" value="1"/>
</dbReference>
<dbReference type="InterPro" id="IPR009056">
    <property type="entry name" value="Cyt_c-like_dom"/>
</dbReference>
<keyword evidence="1 4" id="KW-0349">Heme</keyword>
<accession>A0A1H9IJS2</accession>
<evidence type="ECO:0000313" key="7">
    <source>
        <dbReference type="Proteomes" id="UP000198999"/>
    </source>
</evidence>
<dbReference type="Gene3D" id="1.10.760.10">
    <property type="entry name" value="Cytochrome c-like domain"/>
    <property type="match status" value="1"/>
</dbReference>
<dbReference type="InterPro" id="IPR051459">
    <property type="entry name" value="Cytochrome_c-type_DH"/>
</dbReference>
<dbReference type="Proteomes" id="UP000198999">
    <property type="component" value="Unassembled WGS sequence"/>
</dbReference>
<reference evidence="6 7" key="1">
    <citation type="submission" date="2016-10" db="EMBL/GenBank/DDBJ databases">
        <authorList>
            <person name="de Groot N.N."/>
        </authorList>
    </citation>
    <scope>NUCLEOTIDE SEQUENCE [LARGE SCALE GENOMIC DNA]</scope>
    <source>
        <strain evidence="6 7">DSM 21035</strain>
    </source>
</reference>
<dbReference type="STRING" id="419940.SAMN05421824_2200"/>
<dbReference type="AlphaFoldDB" id="A0A1H9IJS2"/>
<evidence type="ECO:0000256" key="2">
    <source>
        <dbReference type="ARBA" id="ARBA00022723"/>
    </source>
</evidence>
<dbReference type="OrthoDB" id="9811395at2"/>
<dbReference type="EMBL" id="FOFN01000003">
    <property type="protein sequence ID" value="SEQ74808.1"/>
    <property type="molecule type" value="Genomic_DNA"/>
</dbReference>
<organism evidence="6 7">
    <name type="scientific">Hyunsoonleella jejuensis</name>
    <dbReference type="NCBI Taxonomy" id="419940"/>
    <lineage>
        <taxon>Bacteria</taxon>
        <taxon>Pseudomonadati</taxon>
        <taxon>Bacteroidota</taxon>
        <taxon>Flavobacteriia</taxon>
        <taxon>Flavobacteriales</taxon>
        <taxon>Flavobacteriaceae</taxon>
    </lineage>
</organism>
<dbReference type="GO" id="GO:0020037">
    <property type="term" value="F:heme binding"/>
    <property type="evidence" value="ECO:0007669"/>
    <property type="project" value="InterPro"/>
</dbReference>
<evidence type="ECO:0000256" key="3">
    <source>
        <dbReference type="ARBA" id="ARBA00023004"/>
    </source>
</evidence>